<dbReference type="Proteomes" id="UP000612899">
    <property type="component" value="Unassembled WGS sequence"/>
</dbReference>
<protein>
    <recommendedName>
        <fullName evidence="5">Septum formation initiator family protein</fullName>
    </recommendedName>
</protein>
<sequence>MRRPALRKRAADARSSARPAAARRPAIAGAAKRLRAPGQGGLSGRALAFLLVLAVLSLSYAIPVRIYLTQLAEIDTMTQAQEAQRRHISSLEEEADKWNDEEYVRIQVRKRLYWVQRGEIPLIPIWGDAIDMGKPPTKPAPTTWYETLMSSVDAANG</sequence>
<feature type="region of interest" description="Disordered" evidence="2">
    <location>
        <begin position="1"/>
        <end position="24"/>
    </location>
</feature>
<feature type="compositionally biased region" description="Low complexity" evidence="2">
    <location>
        <begin position="13"/>
        <end position="24"/>
    </location>
</feature>
<keyword evidence="4" id="KW-1185">Reference proteome</keyword>
<evidence type="ECO:0008006" key="5">
    <source>
        <dbReference type="Google" id="ProtNLM"/>
    </source>
</evidence>
<organism evidence="3 4">
    <name type="scientific">Rhizocola hellebori</name>
    <dbReference type="NCBI Taxonomy" id="1392758"/>
    <lineage>
        <taxon>Bacteria</taxon>
        <taxon>Bacillati</taxon>
        <taxon>Actinomycetota</taxon>
        <taxon>Actinomycetes</taxon>
        <taxon>Micromonosporales</taxon>
        <taxon>Micromonosporaceae</taxon>
        <taxon>Rhizocola</taxon>
    </lineage>
</organism>
<dbReference type="AlphaFoldDB" id="A0A8J3VKN7"/>
<accession>A0A8J3VKN7</accession>
<proteinExistence type="predicted"/>
<dbReference type="EMBL" id="BONY01000080">
    <property type="protein sequence ID" value="GIH09940.1"/>
    <property type="molecule type" value="Genomic_DNA"/>
</dbReference>
<evidence type="ECO:0000313" key="3">
    <source>
        <dbReference type="EMBL" id="GIH09940.1"/>
    </source>
</evidence>
<gene>
    <name evidence="3" type="ORF">Rhe02_80070</name>
</gene>
<name>A0A8J3VKN7_9ACTN</name>
<evidence type="ECO:0000313" key="4">
    <source>
        <dbReference type="Proteomes" id="UP000612899"/>
    </source>
</evidence>
<dbReference type="InterPro" id="IPR007060">
    <property type="entry name" value="FtsL/DivIC"/>
</dbReference>
<evidence type="ECO:0000256" key="2">
    <source>
        <dbReference type="SAM" id="MobiDB-lite"/>
    </source>
</evidence>
<dbReference type="Pfam" id="PF04977">
    <property type="entry name" value="DivIC"/>
    <property type="match status" value="1"/>
</dbReference>
<evidence type="ECO:0000256" key="1">
    <source>
        <dbReference type="SAM" id="Coils"/>
    </source>
</evidence>
<reference evidence="3" key="1">
    <citation type="submission" date="2021-01" db="EMBL/GenBank/DDBJ databases">
        <title>Whole genome shotgun sequence of Rhizocola hellebori NBRC 109834.</title>
        <authorList>
            <person name="Komaki H."/>
            <person name="Tamura T."/>
        </authorList>
    </citation>
    <scope>NUCLEOTIDE SEQUENCE</scope>
    <source>
        <strain evidence="3">NBRC 109834</strain>
    </source>
</reference>
<keyword evidence="1" id="KW-0175">Coiled coil</keyword>
<feature type="coiled-coil region" evidence="1">
    <location>
        <begin position="74"/>
        <end position="101"/>
    </location>
</feature>
<comment type="caution">
    <text evidence="3">The sequence shown here is derived from an EMBL/GenBank/DDBJ whole genome shotgun (WGS) entry which is preliminary data.</text>
</comment>